<sequence>MEPLHEDVPPLSTDLKVSLQRCSTILPAEKTQRRSIFLSNIDQVLNFTVESVHFFLANPAFPPETVAQMLERALQKLLVEYDFLAGRLRFNPQQGRLEIDCNSAGVGFSVATSELSLEEVGDLVYPNPAFGQLMMDKLCSLETDDQPLCALQVTSFRCGGFAMGVCTNHVLFDGIGFKMFLHNLASLVGNKPLAVTPCNDRQLLAARSPPTINFPHPELVRFEIPNGIDQSHTTALLQSTYGDLEFKIFPLSTDDIYHLKEKAKLGQSKNGPTPTHATSFNVVTAHVWRCMALAKDVGQSPEKKSTSTVLYAADIRRRLSPPLPPSYGGNAVVMAYATASFSEIEGGPFSHLVEMVSDGARRLEDEYIRSVIDWGELNKGFPMGDVLISSWWRLGFSQVEYPWGRPKYCCPIVHHKKDLILLLPDINEDTKGNGVNVLVALPIKELKKFQSLFNELLA</sequence>
<evidence type="ECO:0000313" key="3">
    <source>
        <dbReference type="RefSeq" id="XP_010268237.1"/>
    </source>
</evidence>
<dbReference type="KEGG" id="nnu:104605251"/>
<organism evidence="2 3">
    <name type="scientific">Nelumbo nucifera</name>
    <name type="common">Sacred lotus</name>
    <dbReference type="NCBI Taxonomy" id="4432"/>
    <lineage>
        <taxon>Eukaryota</taxon>
        <taxon>Viridiplantae</taxon>
        <taxon>Streptophyta</taxon>
        <taxon>Embryophyta</taxon>
        <taxon>Tracheophyta</taxon>
        <taxon>Spermatophyta</taxon>
        <taxon>Magnoliopsida</taxon>
        <taxon>Proteales</taxon>
        <taxon>Nelumbonaceae</taxon>
        <taxon>Nelumbo</taxon>
    </lineage>
</organism>
<dbReference type="InterPro" id="IPR050317">
    <property type="entry name" value="Plant_Fungal_Acyltransferase"/>
</dbReference>
<dbReference type="PANTHER" id="PTHR31642:SF189">
    <property type="entry name" value="ACYLTRANSFERASE GLAUCE"/>
    <property type="match status" value="1"/>
</dbReference>
<dbReference type="RefSeq" id="XP_010268237.1">
    <property type="nucleotide sequence ID" value="XM_010269935.2"/>
</dbReference>
<dbReference type="OrthoDB" id="671439at2759"/>
<dbReference type="OMA" id="QKWFEDT"/>
<keyword evidence="2" id="KW-1185">Reference proteome</keyword>
<gene>
    <name evidence="3" type="primary">LOC104605251</name>
</gene>
<proteinExistence type="inferred from homology"/>
<dbReference type="AlphaFoldDB" id="A0A1U8APW0"/>
<dbReference type="GeneID" id="104605251"/>
<name>A0A1U8APW0_NELNU</name>
<protein>
    <submittedName>
        <fullName evidence="3">Omega-hydroxypalmitate O-feruloyl transferase-like</fullName>
    </submittedName>
</protein>
<dbReference type="Proteomes" id="UP000189703">
    <property type="component" value="Unplaced"/>
</dbReference>
<dbReference type="STRING" id="4432.A0A1U8APW0"/>
<evidence type="ECO:0000313" key="2">
    <source>
        <dbReference type="Proteomes" id="UP000189703"/>
    </source>
</evidence>
<dbReference type="FunCoup" id="A0A1U8APW0">
    <property type="interactions" value="63"/>
</dbReference>
<accession>A0A1U8APW0</accession>
<dbReference type="Pfam" id="PF02458">
    <property type="entry name" value="Transferase"/>
    <property type="match status" value="1"/>
</dbReference>
<comment type="similarity">
    <text evidence="1">Belongs to the plant acyltransferase family.</text>
</comment>
<dbReference type="InterPro" id="IPR023213">
    <property type="entry name" value="CAT-like_dom_sf"/>
</dbReference>
<dbReference type="eggNOG" id="ENOG502QT8C">
    <property type="taxonomic scope" value="Eukaryota"/>
</dbReference>
<dbReference type="PANTHER" id="PTHR31642">
    <property type="entry name" value="TRICHOTHECENE 3-O-ACETYLTRANSFERASE"/>
    <property type="match status" value="1"/>
</dbReference>
<dbReference type="Gene3D" id="3.30.559.10">
    <property type="entry name" value="Chloramphenicol acetyltransferase-like domain"/>
    <property type="match status" value="2"/>
</dbReference>
<evidence type="ECO:0000256" key="1">
    <source>
        <dbReference type="ARBA" id="ARBA00009861"/>
    </source>
</evidence>
<dbReference type="GO" id="GO:0016747">
    <property type="term" value="F:acyltransferase activity, transferring groups other than amino-acyl groups"/>
    <property type="evidence" value="ECO:0000318"/>
    <property type="project" value="GO_Central"/>
</dbReference>
<reference evidence="3" key="1">
    <citation type="submission" date="2025-08" db="UniProtKB">
        <authorList>
            <consortium name="RefSeq"/>
        </authorList>
    </citation>
    <scope>IDENTIFICATION</scope>
</reference>